<feature type="compositionally biased region" description="Basic and acidic residues" evidence="2">
    <location>
        <begin position="101"/>
        <end position="114"/>
    </location>
</feature>
<dbReference type="RefSeq" id="WP_224035898.1">
    <property type="nucleotide sequence ID" value="NZ_AP024849.1"/>
</dbReference>
<keyword evidence="3" id="KW-0732">Signal</keyword>
<evidence type="ECO:0000256" key="2">
    <source>
        <dbReference type="SAM" id="MobiDB-lite"/>
    </source>
</evidence>
<keyword evidence="5" id="KW-1185">Reference proteome</keyword>
<dbReference type="EMBL" id="AP024849">
    <property type="protein sequence ID" value="BCZ44193.1"/>
    <property type="molecule type" value="Genomic_DNA"/>
</dbReference>
<keyword evidence="1" id="KW-0175">Coiled coil</keyword>
<organism evidence="4 5">
    <name type="scientific">Clostridium gelidum</name>
    <dbReference type="NCBI Taxonomy" id="704125"/>
    <lineage>
        <taxon>Bacteria</taxon>
        <taxon>Bacillati</taxon>
        <taxon>Bacillota</taxon>
        <taxon>Clostridia</taxon>
        <taxon>Eubacteriales</taxon>
        <taxon>Clostridiaceae</taxon>
        <taxon>Clostridium</taxon>
    </lineage>
</organism>
<feature type="chain" id="PRO_5047041290" evidence="3">
    <location>
        <begin position="28"/>
        <end position="424"/>
    </location>
</feature>
<gene>
    <name evidence="4" type="ORF">psyc5s11_02600</name>
</gene>
<dbReference type="SUPFAM" id="SSF56954">
    <property type="entry name" value="Outer membrane efflux proteins (OEP)"/>
    <property type="match status" value="1"/>
</dbReference>
<name>A0ABM7SX31_9CLOT</name>
<sequence>MRKNINKLVAVAIGVSIMSGSAIPVFAADTTTQNASISTSVQAQTNGKSVFTLDDAITAAASNSDTLALDDKTISYQNKINDTNEDLDDARNVGGDEEDLNKDTRDNKLKQAKQQRDFDEDNLIQKTTKAYNDIVTKQMKIAKTIKLLEVKNKELNDAKLKKNLGISTTGELGDTELQIQNLQNQQKLSVNQLKDAQDSFKVLTGKDVTKFTLEQDIKYEKFKIEGSVDDYLDNIIDNYLKLNIDLLKLNKDYYDDKDHQVSEDDVKTAKTTSDTTQAPVLASGATVDQYTQYQKALSDYQVAKNAYTNKLSDRISYLTTRLAISGNQTALEINKKQLKDNLKQLYTNILSKEADIEYLKGKIELNNKKLSNAKLKYDLGMMTKSEYTKLIVDDQGSEDLDIQLRTDIDTYNTFKETIQKPWVK</sequence>
<evidence type="ECO:0000313" key="5">
    <source>
        <dbReference type="Proteomes" id="UP000824633"/>
    </source>
</evidence>
<feature type="coiled-coil region" evidence="1">
    <location>
        <begin position="328"/>
        <end position="355"/>
    </location>
</feature>
<dbReference type="Proteomes" id="UP000824633">
    <property type="component" value="Chromosome"/>
</dbReference>
<accession>A0ABM7SX31</accession>
<evidence type="ECO:0000256" key="3">
    <source>
        <dbReference type="SAM" id="SignalP"/>
    </source>
</evidence>
<feature type="region of interest" description="Disordered" evidence="2">
    <location>
        <begin position="84"/>
        <end position="114"/>
    </location>
</feature>
<evidence type="ECO:0000256" key="1">
    <source>
        <dbReference type="SAM" id="Coils"/>
    </source>
</evidence>
<evidence type="ECO:0000313" key="4">
    <source>
        <dbReference type="EMBL" id="BCZ44193.1"/>
    </source>
</evidence>
<dbReference type="Gene3D" id="1.20.1600.10">
    <property type="entry name" value="Outer membrane efflux proteins (OEP)"/>
    <property type="match status" value="1"/>
</dbReference>
<reference evidence="5" key="1">
    <citation type="submission" date="2021-07" db="EMBL/GenBank/DDBJ databases">
        <title>Complete genome sequencing of a Clostridium isolate.</title>
        <authorList>
            <person name="Ueki A."/>
            <person name="Tonouchi A."/>
        </authorList>
    </citation>
    <scope>NUCLEOTIDE SEQUENCE [LARGE SCALE GENOMIC DNA]</scope>
    <source>
        <strain evidence="5">C5S11</strain>
    </source>
</reference>
<proteinExistence type="predicted"/>
<protein>
    <submittedName>
        <fullName evidence="4">Multidrug transporter</fullName>
    </submittedName>
</protein>
<feature type="signal peptide" evidence="3">
    <location>
        <begin position="1"/>
        <end position="27"/>
    </location>
</feature>